<evidence type="ECO:0000256" key="2">
    <source>
        <dbReference type="ARBA" id="ARBA00004922"/>
    </source>
</evidence>
<evidence type="ECO:0000256" key="3">
    <source>
        <dbReference type="ARBA" id="ARBA00022676"/>
    </source>
</evidence>
<organism evidence="11 12">
    <name type="scientific">Nematostella vectensis</name>
    <name type="common">Starlet sea anemone</name>
    <dbReference type="NCBI Taxonomy" id="45351"/>
    <lineage>
        <taxon>Eukaryota</taxon>
        <taxon>Metazoa</taxon>
        <taxon>Cnidaria</taxon>
        <taxon>Anthozoa</taxon>
        <taxon>Hexacorallia</taxon>
        <taxon>Actiniaria</taxon>
        <taxon>Edwardsiidae</taxon>
        <taxon>Nematostella</taxon>
    </lineage>
</organism>
<accession>A7S9I5</accession>
<proteinExistence type="inferred from homology"/>
<evidence type="ECO:0000256" key="10">
    <source>
        <dbReference type="ARBA" id="ARBA00038150"/>
    </source>
</evidence>
<dbReference type="OMA" id="ICWIDIR"/>
<evidence type="ECO:0000256" key="5">
    <source>
        <dbReference type="ARBA" id="ARBA00022692"/>
    </source>
</evidence>
<evidence type="ECO:0000313" key="11">
    <source>
        <dbReference type="EMBL" id="EDO39617.1"/>
    </source>
</evidence>
<keyword evidence="12" id="KW-1185">Reference proteome</keyword>
<evidence type="ECO:0000256" key="8">
    <source>
        <dbReference type="ARBA" id="ARBA00023136"/>
    </source>
</evidence>
<keyword evidence="3" id="KW-0328">Glycosyltransferase</keyword>
<dbReference type="InParanoid" id="A7S9I5"/>
<dbReference type="eggNOG" id="KOG0799">
    <property type="taxonomic scope" value="Eukaryota"/>
</dbReference>
<evidence type="ECO:0000256" key="4">
    <source>
        <dbReference type="ARBA" id="ARBA00022679"/>
    </source>
</evidence>
<dbReference type="Proteomes" id="UP000001593">
    <property type="component" value="Unassembled WGS sequence"/>
</dbReference>
<evidence type="ECO:0000256" key="7">
    <source>
        <dbReference type="ARBA" id="ARBA00022989"/>
    </source>
</evidence>
<evidence type="ECO:0000256" key="1">
    <source>
        <dbReference type="ARBA" id="ARBA00004606"/>
    </source>
</evidence>
<feature type="non-terminal residue" evidence="11">
    <location>
        <position position="1"/>
    </location>
</feature>
<keyword evidence="9" id="KW-0325">Glycoprotein</keyword>
<comment type="similarity">
    <text evidence="10">Belongs to the glycosyltransferase 14 family.</text>
</comment>
<evidence type="ECO:0000256" key="9">
    <source>
        <dbReference type="ARBA" id="ARBA00023180"/>
    </source>
</evidence>
<dbReference type="EMBL" id="DS469604">
    <property type="protein sequence ID" value="EDO39617.1"/>
    <property type="molecule type" value="Genomic_DNA"/>
</dbReference>
<comment type="pathway">
    <text evidence="2">Protein modification; protein glycosylation.</text>
</comment>
<sequence>HQIRAFYPHPTPTRTELDFPIAYGILIYKGLPLFERLLQALYMPQNYYCIHIDKKTNSYFVDAAQRMVACLPNVFIAKTRVNVKWGEISLVKAELSCMTELQTFKWKYYINLVGQDFPLYNNMEIVRVLKSLHGLNNIESIEMPAYNVHRVEFVRHGQKLLRKSPPPHGLIIRKGSVHGILTRKFTEFVLRDKVARDLLKWLEDVFAADEIFFATLQYDQATPGGIHGQQPECIARVKRWRPGYCAGRYVRNICWIDIRDLTWVLSEGNNRKLFVNKI</sequence>
<keyword evidence="8" id="KW-0472">Membrane</keyword>
<feature type="non-terminal residue" evidence="11">
    <location>
        <position position="278"/>
    </location>
</feature>
<keyword evidence="7" id="KW-1133">Transmembrane helix</keyword>
<comment type="subcellular location">
    <subcellularLocation>
        <location evidence="1">Membrane</location>
        <topology evidence="1">Single-pass type II membrane protein</topology>
    </subcellularLocation>
</comment>
<dbReference type="Pfam" id="PF02485">
    <property type="entry name" value="Branch"/>
    <property type="match status" value="1"/>
</dbReference>
<gene>
    <name evidence="11" type="ORF">NEMVEDRAFT_v1g110143</name>
</gene>
<keyword evidence="6" id="KW-0735">Signal-anchor</keyword>
<dbReference type="GO" id="GO:0008375">
    <property type="term" value="F:acetylglucosaminyltransferase activity"/>
    <property type="evidence" value="ECO:0000318"/>
    <property type="project" value="GO_Central"/>
</dbReference>
<dbReference type="PANTHER" id="PTHR19297:SF191">
    <property type="entry name" value="PROTEIN XYLOSYLTRANSFERASE"/>
    <property type="match status" value="1"/>
</dbReference>
<reference evidence="11 12" key="1">
    <citation type="journal article" date="2007" name="Science">
        <title>Sea anemone genome reveals ancestral eumetazoan gene repertoire and genomic organization.</title>
        <authorList>
            <person name="Putnam N.H."/>
            <person name="Srivastava M."/>
            <person name="Hellsten U."/>
            <person name="Dirks B."/>
            <person name="Chapman J."/>
            <person name="Salamov A."/>
            <person name="Terry A."/>
            <person name="Shapiro H."/>
            <person name="Lindquist E."/>
            <person name="Kapitonov V.V."/>
            <person name="Jurka J."/>
            <person name="Genikhovich G."/>
            <person name="Grigoriev I.V."/>
            <person name="Lucas S.M."/>
            <person name="Steele R.E."/>
            <person name="Finnerty J.R."/>
            <person name="Technau U."/>
            <person name="Martindale M.Q."/>
            <person name="Rokhsar D.S."/>
        </authorList>
    </citation>
    <scope>NUCLEOTIDE SEQUENCE [LARGE SCALE GENOMIC DNA]</scope>
    <source>
        <strain evidence="12">CH2 X CH6</strain>
    </source>
</reference>
<evidence type="ECO:0008006" key="13">
    <source>
        <dbReference type="Google" id="ProtNLM"/>
    </source>
</evidence>
<dbReference type="AlphaFoldDB" id="A7S9I5"/>
<keyword evidence="4" id="KW-0808">Transferase</keyword>
<dbReference type="FunCoup" id="A7S9I5">
    <property type="interactions" value="26"/>
</dbReference>
<protein>
    <recommendedName>
        <fullName evidence="13">Protein xylosyltransferase</fullName>
    </recommendedName>
</protein>
<dbReference type="GO" id="GO:0016020">
    <property type="term" value="C:membrane"/>
    <property type="evidence" value="ECO:0007669"/>
    <property type="project" value="UniProtKB-SubCell"/>
</dbReference>
<evidence type="ECO:0000313" key="12">
    <source>
        <dbReference type="Proteomes" id="UP000001593"/>
    </source>
</evidence>
<dbReference type="PANTHER" id="PTHR19297">
    <property type="entry name" value="GLYCOSYLTRANSFERASE 14 FAMILY MEMBER"/>
    <property type="match status" value="1"/>
</dbReference>
<dbReference type="InterPro" id="IPR003406">
    <property type="entry name" value="Glyco_trans_14"/>
</dbReference>
<name>A7S9I5_NEMVE</name>
<dbReference type="PhylomeDB" id="A7S9I5"/>
<keyword evidence="5" id="KW-0812">Transmembrane</keyword>
<evidence type="ECO:0000256" key="6">
    <source>
        <dbReference type="ARBA" id="ARBA00022968"/>
    </source>
</evidence>
<dbReference type="HOGENOM" id="CLU_032341_1_1_1"/>